<dbReference type="InterPro" id="IPR000994">
    <property type="entry name" value="Pept_M24"/>
</dbReference>
<keyword evidence="5" id="KW-1185">Reference proteome</keyword>
<dbReference type="PANTHER" id="PTHR46112">
    <property type="entry name" value="AMINOPEPTIDASE"/>
    <property type="match status" value="1"/>
</dbReference>
<reference evidence="4 5" key="1">
    <citation type="submission" date="2016-03" db="EMBL/GenBank/DDBJ databases">
        <title>Shallow-sea hydrothermal system.</title>
        <authorList>
            <person name="Tang K."/>
        </authorList>
    </citation>
    <scope>NUCLEOTIDE SEQUENCE [LARGE SCALE GENOMIC DNA]</scope>
    <source>
        <strain evidence="4 5">JLT9</strain>
    </source>
</reference>
<dbReference type="InterPro" id="IPR050659">
    <property type="entry name" value="Peptidase_M24B"/>
</dbReference>
<dbReference type="Gene3D" id="3.40.350.10">
    <property type="entry name" value="Creatinase/prolidase N-terminal domain"/>
    <property type="match status" value="1"/>
</dbReference>
<dbReference type="SUPFAM" id="SSF53092">
    <property type="entry name" value="Creatinase/prolidase N-terminal domain"/>
    <property type="match status" value="1"/>
</dbReference>
<dbReference type="Pfam" id="PF01321">
    <property type="entry name" value="Creatinase_N"/>
    <property type="match status" value="1"/>
</dbReference>
<name>A0A1B1N8Q6_9MICO</name>
<keyword evidence="4" id="KW-0031">Aminopeptidase</keyword>
<dbReference type="AlphaFoldDB" id="A0A1B1N8Q6"/>
<dbReference type="InterPro" id="IPR000587">
    <property type="entry name" value="Creatinase_N"/>
</dbReference>
<organism evidence="4 5">
    <name type="scientific">Serinicoccus hydrothermalis</name>
    <dbReference type="NCBI Taxonomy" id="1758689"/>
    <lineage>
        <taxon>Bacteria</taxon>
        <taxon>Bacillati</taxon>
        <taxon>Actinomycetota</taxon>
        <taxon>Actinomycetes</taxon>
        <taxon>Micrococcales</taxon>
        <taxon>Ornithinimicrobiaceae</taxon>
        <taxon>Serinicoccus</taxon>
    </lineage>
</organism>
<dbReference type="CDD" id="cd01066">
    <property type="entry name" value="APP_MetAP"/>
    <property type="match status" value="1"/>
</dbReference>
<dbReference type="PATRIC" id="fig|1758689.4.peg.406"/>
<dbReference type="PANTHER" id="PTHR46112:SF2">
    <property type="entry name" value="XAA-PRO AMINOPEPTIDASE P-RELATED"/>
    <property type="match status" value="1"/>
</dbReference>
<keyword evidence="4" id="KW-0224">Dipeptidase</keyword>
<feature type="domain" description="Creatinase N-terminal" evidence="3">
    <location>
        <begin position="26"/>
        <end position="173"/>
    </location>
</feature>
<evidence type="ECO:0000256" key="1">
    <source>
        <dbReference type="SAM" id="MobiDB-lite"/>
    </source>
</evidence>
<dbReference type="Proteomes" id="UP000092482">
    <property type="component" value="Chromosome"/>
</dbReference>
<dbReference type="EC" id="3.4.13.9" evidence="4"/>
<evidence type="ECO:0000259" key="3">
    <source>
        <dbReference type="Pfam" id="PF01321"/>
    </source>
</evidence>
<dbReference type="EMBL" id="CP014989">
    <property type="protein sequence ID" value="ANS77798.1"/>
    <property type="molecule type" value="Genomic_DNA"/>
</dbReference>
<dbReference type="OrthoDB" id="9761809at2"/>
<dbReference type="InterPro" id="IPR036005">
    <property type="entry name" value="Creatinase/aminopeptidase-like"/>
</dbReference>
<evidence type="ECO:0000259" key="2">
    <source>
        <dbReference type="Pfam" id="PF00557"/>
    </source>
</evidence>
<dbReference type="Gene3D" id="3.90.230.10">
    <property type="entry name" value="Creatinase/methionine aminopeptidase superfamily"/>
    <property type="match status" value="1"/>
</dbReference>
<evidence type="ECO:0000313" key="4">
    <source>
        <dbReference type="EMBL" id="ANS77798.1"/>
    </source>
</evidence>
<accession>A0A1B1N8Q6</accession>
<evidence type="ECO:0000313" key="5">
    <source>
        <dbReference type="Proteomes" id="UP000092482"/>
    </source>
</evidence>
<dbReference type="GO" id="GO:0102009">
    <property type="term" value="F:proline dipeptidase activity"/>
    <property type="evidence" value="ECO:0007669"/>
    <property type="project" value="UniProtKB-EC"/>
</dbReference>
<dbReference type="RefSeq" id="WP_083190430.1">
    <property type="nucleotide sequence ID" value="NZ_CP014989.1"/>
</dbReference>
<sequence>MSALTEITEAAQTADPHTLRPEHERRMERTQEVLRERGLDALVVTDPANLYYLTGYNAWSFYMPQALLVPAEGEAHLVLRAMDAKGGHHTATLPRERIHGYPEHYVHRHDIHPWEWIAATGREVGALPGGRGTIAMELDAHFFSPRAYLAFGATLPEAELVDSRELVNWLRVVKSDTEIALLRAAGEVTVRAMTAAIEALRAGRRQCDVVAQIQHAQAHGTEALGGDYPAIVPMLPSGETAGTPHLTWVEEPLRQGEATTVELAGVHRRYHVPLARTVSLGAPPPRLARTAEGTGLALDAALRTMHPGATAADVHAAFIAELTRHGLRKDSRIGYSIGIGYPPDWGERTVSLRAEDPTVLEPGMCFHMILGMWMDGWGYETSESVLVTDAGPELLAPLDQGLVIH</sequence>
<keyword evidence="4" id="KW-0645">Protease</keyword>
<proteinExistence type="predicted"/>
<feature type="region of interest" description="Disordered" evidence="1">
    <location>
        <begin position="1"/>
        <end position="25"/>
    </location>
</feature>
<keyword evidence="4" id="KW-0378">Hydrolase</keyword>
<dbReference type="InterPro" id="IPR029149">
    <property type="entry name" value="Creatin/AminoP/Spt16_N"/>
</dbReference>
<dbReference type="SUPFAM" id="SSF55920">
    <property type="entry name" value="Creatinase/aminopeptidase"/>
    <property type="match status" value="1"/>
</dbReference>
<feature type="domain" description="Peptidase M24" evidence="2">
    <location>
        <begin position="181"/>
        <end position="389"/>
    </location>
</feature>
<protein>
    <submittedName>
        <fullName evidence="4">Xaa-Pro aminopeptidase</fullName>
        <ecNumber evidence="4">3.4.13.9</ecNumber>
    </submittedName>
</protein>
<dbReference type="Pfam" id="PF00557">
    <property type="entry name" value="Peptidase_M24"/>
    <property type="match status" value="1"/>
</dbReference>
<dbReference type="GO" id="GO:0004177">
    <property type="term" value="F:aminopeptidase activity"/>
    <property type="evidence" value="ECO:0007669"/>
    <property type="project" value="UniProtKB-KW"/>
</dbReference>
<dbReference type="KEGG" id="serj:SGUI_0402"/>
<gene>
    <name evidence="4" type="ORF">SGUI_0402</name>
</gene>
<dbReference type="STRING" id="1758689.SGUI_0402"/>